<dbReference type="PANTHER" id="PTHR46641:SF2">
    <property type="entry name" value="FMRFAMIDE RECEPTOR"/>
    <property type="match status" value="1"/>
</dbReference>
<dbReference type="InterPro" id="IPR019427">
    <property type="entry name" value="7TM_GPCR_serpentine_rcpt_Srw"/>
</dbReference>
<name>A0A8S4PQN8_OWEFU</name>
<evidence type="ECO:0000313" key="8">
    <source>
        <dbReference type="Proteomes" id="UP000749559"/>
    </source>
</evidence>
<dbReference type="CDD" id="cd14978">
    <property type="entry name" value="7tmA_FMRFamide_R-like"/>
    <property type="match status" value="1"/>
</dbReference>
<dbReference type="OrthoDB" id="10033446at2759"/>
<feature type="domain" description="G-protein coupled receptors family 1 profile" evidence="6">
    <location>
        <begin position="77"/>
        <end position="359"/>
    </location>
</feature>
<evidence type="ECO:0000256" key="4">
    <source>
        <dbReference type="ARBA" id="ARBA00023136"/>
    </source>
</evidence>
<keyword evidence="4 5" id="KW-0472">Membrane</keyword>
<evidence type="ECO:0000313" key="7">
    <source>
        <dbReference type="EMBL" id="CAH1796366.1"/>
    </source>
</evidence>
<comment type="subcellular location">
    <subcellularLocation>
        <location evidence="1">Membrane</location>
    </subcellularLocation>
</comment>
<feature type="transmembrane region" description="Helical" evidence="5">
    <location>
        <begin position="194"/>
        <end position="211"/>
    </location>
</feature>
<sequence>MNFQTNTTDWPSQEFNTSVTIVGVLTNGTTEYSNITTIQPSDLHDGCTYELHHIRLTVEFYIRGILLPIVCCIGICLNIVNLVIFTRPVMVNVTSIFYIGMVVADTATLLTLLCYYTYFYSSERFQLLEKQSPKWLDIPFIPWRIFFALYSIPTNIFITASNTHAMSVTVFRFIAVQLPTMALRICTRRKARKVSCIIFIWAILLNSPDFLQKRIATFNDGNKTISYVSSTDLYYSRVFQTTYYPTKVVLNIVIPWLVCFILSISLILTLRRKALKTYENHCPGYNRRRSSRAIRNERITITLLTINFFFILSQSPSAVWFFFMLTIDRDELYCDKFQLMRISIDTCLVLNFALNFVLYASTNREFRKCFSNTFLQLPGSLSSASAKKSSCIIPLRKARGDI</sequence>
<dbReference type="Gene3D" id="1.20.1070.10">
    <property type="entry name" value="Rhodopsin 7-helix transmembrane proteins"/>
    <property type="match status" value="1"/>
</dbReference>
<dbReference type="EMBL" id="CAIIXF020000010">
    <property type="protein sequence ID" value="CAH1796366.1"/>
    <property type="molecule type" value="Genomic_DNA"/>
</dbReference>
<dbReference type="InterPro" id="IPR052954">
    <property type="entry name" value="GPCR-Ligand_Int"/>
</dbReference>
<keyword evidence="3 5" id="KW-1133">Transmembrane helix</keyword>
<comment type="caution">
    <text evidence="7">The sequence shown here is derived from an EMBL/GenBank/DDBJ whole genome shotgun (WGS) entry which is preliminary data.</text>
</comment>
<dbReference type="PROSITE" id="PS50262">
    <property type="entry name" value="G_PROTEIN_RECEP_F1_2"/>
    <property type="match status" value="1"/>
</dbReference>
<organism evidence="7 8">
    <name type="scientific">Owenia fusiformis</name>
    <name type="common">Polychaete worm</name>
    <dbReference type="NCBI Taxonomy" id="6347"/>
    <lineage>
        <taxon>Eukaryota</taxon>
        <taxon>Metazoa</taxon>
        <taxon>Spiralia</taxon>
        <taxon>Lophotrochozoa</taxon>
        <taxon>Annelida</taxon>
        <taxon>Polychaeta</taxon>
        <taxon>Sedentaria</taxon>
        <taxon>Canalipalpata</taxon>
        <taxon>Sabellida</taxon>
        <taxon>Oweniida</taxon>
        <taxon>Oweniidae</taxon>
        <taxon>Owenia</taxon>
    </lineage>
</organism>
<evidence type="ECO:0000259" key="6">
    <source>
        <dbReference type="PROSITE" id="PS50262"/>
    </source>
</evidence>
<feature type="transmembrane region" description="Helical" evidence="5">
    <location>
        <begin position="299"/>
        <end position="327"/>
    </location>
</feature>
<feature type="transmembrane region" description="Helical" evidence="5">
    <location>
        <begin position="248"/>
        <end position="270"/>
    </location>
</feature>
<dbReference type="SUPFAM" id="SSF81321">
    <property type="entry name" value="Family A G protein-coupled receptor-like"/>
    <property type="match status" value="1"/>
</dbReference>
<keyword evidence="8" id="KW-1185">Reference proteome</keyword>
<evidence type="ECO:0000256" key="2">
    <source>
        <dbReference type="ARBA" id="ARBA00022692"/>
    </source>
</evidence>
<proteinExistence type="predicted"/>
<accession>A0A8S4PQN8</accession>
<evidence type="ECO:0000256" key="5">
    <source>
        <dbReference type="SAM" id="Phobius"/>
    </source>
</evidence>
<feature type="transmembrane region" description="Helical" evidence="5">
    <location>
        <begin position="60"/>
        <end position="84"/>
    </location>
</feature>
<dbReference type="GO" id="GO:0008528">
    <property type="term" value="F:G protein-coupled peptide receptor activity"/>
    <property type="evidence" value="ECO:0007669"/>
    <property type="project" value="InterPro"/>
</dbReference>
<dbReference type="PANTHER" id="PTHR46641">
    <property type="entry name" value="FMRFAMIDE RECEPTOR-RELATED"/>
    <property type="match status" value="1"/>
</dbReference>
<gene>
    <name evidence="7" type="ORF">OFUS_LOCUS20785</name>
</gene>
<dbReference type="GO" id="GO:0016020">
    <property type="term" value="C:membrane"/>
    <property type="evidence" value="ECO:0007669"/>
    <property type="project" value="UniProtKB-SubCell"/>
</dbReference>
<keyword evidence="2 5" id="KW-0812">Transmembrane</keyword>
<dbReference type="AlphaFoldDB" id="A0A8S4PQN8"/>
<dbReference type="Proteomes" id="UP000749559">
    <property type="component" value="Unassembled WGS sequence"/>
</dbReference>
<dbReference type="Pfam" id="PF10324">
    <property type="entry name" value="7TM_GPCR_Srw"/>
    <property type="match status" value="1"/>
</dbReference>
<feature type="transmembrane region" description="Helical" evidence="5">
    <location>
        <begin position="140"/>
        <end position="158"/>
    </location>
</feature>
<evidence type="ECO:0000256" key="3">
    <source>
        <dbReference type="ARBA" id="ARBA00022989"/>
    </source>
</evidence>
<reference evidence="7" key="1">
    <citation type="submission" date="2022-03" db="EMBL/GenBank/DDBJ databases">
        <authorList>
            <person name="Martin C."/>
        </authorList>
    </citation>
    <scope>NUCLEOTIDE SEQUENCE</scope>
</reference>
<feature type="transmembrane region" description="Helical" evidence="5">
    <location>
        <begin position="96"/>
        <end position="119"/>
    </location>
</feature>
<protein>
    <recommendedName>
        <fullName evidence="6">G-protein coupled receptors family 1 profile domain-containing protein</fullName>
    </recommendedName>
</protein>
<dbReference type="InterPro" id="IPR017452">
    <property type="entry name" value="GPCR_Rhodpsn_7TM"/>
</dbReference>
<feature type="transmembrane region" description="Helical" evidence="5">
    <location>
        <begin position="339"/>
        <end position="360"/>
    </location>
</feature>
<evidence type="ECO:0000256" key="1">
    <source>
        <dbReference type="ARBA" id="ARBA00004370"/>
    </source>
</evidence>